<dbReference type="AlphaFoldDB" id="A0A2U1KHG1"/>
<name>A0A2U1KHG1_ARTAN</name>
<dbReference type="PANTHER" id="PTHR45923">
    <property type="entry name" value="PROTEIN SEY1"/>
    <property type="match status" value="1"/>
</dbReference>
<evidence type="ECO:0000313" key="1">
    <source>
        <dbReference type="EMBL" id="PWA36210.1"/>
    </source>
</evidence>
<sequence>MGLQGSVLVFRSQTTLGIWMAKCAGIEPCTIVMDQGSDGRKRGEVFLKRVALKEILPPTKFATARFYDHSSNQCVMLKLQGTFGFATLVNHKQFTMSQSKMPIEFTTEQDPEHFGEFQVLPDVYNDEAYNGNSEIYVISADGYRFKVEFAVHIELFSELEELHEVTIEADGEVYPCHARRVAVLGVVGAYKYQLLGDAWNNLVDDIGLEPGTTVVFTKNMEHRLWVDAFEDEGSMITDFVFKGTATLNRLQLPLEWHEETWFLKKHPMHIFNKALIILGHYREEMEIRMESHRENPTRTNHVNMHGPWSQVAEAGHFPYTKVIRFRYMSNREDLDVLDGQNPYYPIFQIC</sequence>
<dbReference type="Proteomes" id="UP000245207">
    <property type="component" value="Unassembled WGS sequence"/>
</dbReference>
<dbReference type="InterPro" id="IPR008803">
    <property type="entry name" value="RHD3/Sey1"/>
</dbReference>
<dbReference type="EMBL" id="PKPP01018590">
    <property type="protein sequence ID" value="PWA36210.1"/>
    <property type="molecule type" value="Genomic_DNA"/>
</dbReference>
<proteinExistence type="predicted"/>
<organism evidence="1 2">
    <name type="scientific">Artemisia annua</name>
    <name type="common">Sweet wormwood</name>
    <dbReference type="NCBI Taxonomy" id="35608"/>
    <lineage>
        <taxon>Eukaryota</taxon>
        <taxon>Viridiplantae</taxon>
        <taxon>Streptophyta</taxon>
        <taxon>Embryophyta</taxon>
        <taxon>Tracheophyta</taxon>
        <taxon>Spermatophyta</taxon>
        <taxon>Magnoliopsida</taxon>
        <taxon>eudicotyledons</taxon>
        <taxon>Gunneridae</taxon>
        <taxon>Pentapetalae</taxon>
        <taxon>asterids</taxon>
        <taxon>campanulids</taxon>
        <taxon>Asterales</taxon>
        <taxon>Asteraceae</taxon>
        <taxon>Asteroideae</taxon>
        <taxon>Anthemideae</taxon>
        <taxon>Artemisiinae</taxon>
        <taxon>Artemisia</taxon>
    </lineage>
</organism>
<comment type="caution">
    <text evidence="1">The sequence shown here is derived from an EMBL/GenBank/DDBJ whole genome shotgun (WGS) entry which is preliminary data.</text>
</comment>
<accession>A0A2U1KHG1</accession>
<dbReference type="PANTHER" id="PTHR45923:SF2">
    <property type="entry name" value="PROTEIN SEY1"/>
    <property type="match status" value="1"/>
</dbReference>
<dbReference type="STRING" id="35608.A0A2U1KHG1"/>
<dbReference type="GO" id="GO:0016320">
    <property type="term" value="P:endoplasmic reticulum membrane fusion"/>
    <property type="evidence" value="ECO:0007669"/>
    <property type="project" value="TreeGrafter"/>
</dbReference>
<dbReference type="OrthoDB" id="1597724at2759"/>
<reference evidence="1 2" key="1">
    <citation type="journal article" date="2018" name="Mol. Plant">
        <title>The genome of Artemisia annua provides insight into the evolution of Asteraceae family and artemisinin biosynthesis.</title>
        <authorList>
            <person name="Shen Q."/>
            <person name="Zhang L."/>
            <person name="Liao Z."/>
            <person name="Wang S."/>
            <person name="Yan T."/>
            <person name="Shi P."/>
            <person name="Liu M."/>
            <person name="Fu X."/>
            <person name="Pan Q."/>
            <person name="Wang Y."/>
            <person name="Lv Z."/>
            <person name="Lu X."/>
            <person name="Zhang F."/>
            <person name="Jiang W."/>
            <person name="Ma Y."/>
            <person name="Chen M."/>
            <person name="Hao X."/>
            <person name="Li L."/>
            <person name="Tang Y."/>
            <person name="Lv G."/>
            <person name="Zhou Y."/>
            <person name="Sun X."/>
            <person name="Brodelius P.E."/>
            <person name="Rose J.K.C."/>
            <person name="Tang K."/>
        </authorList>
    </citation>
    <scope>NUCLEOTIDE SEQUENCE [LARGE SCALE GENOMIC DNA]</scope>
    <source>
        <strain evidence="2">cv. Huhao1</strain>
        <tissue evidence="1">Leaf</tissue>
    </source>
</reference>
<protein>
    <submittedName>
        <fullName evidence="1">Protein ROOT HAIR DEFECTIVE 3</fullName>
    </submittedName>
</protein>
<keyword evidence="2" id="KW-1185">Reference proteome</keyword>
<gene>
    <name evidence="1" type="ORF">CTI12_AA602150</name>
</gene>
<dbReference type="GO" id="GO:0003924">
    <property type="term" value="F:GTPase activity"/>
    <property type="evidence" value="ECO:0007669"/>
    <property type="project" value="TreeGrafter"/>
</dbReference>
<evidence type="ECO:0000313" key="2">
    <source>
        <dbReference type="Proteomes" id="UP000245207"/>
    </source>
</evidence>
<dbReference type="GO" id="GO:0005783">
    <property type="term" value="C:endoplasmic reticulum"/>
    <property type="evidence" value="ECO:0007669"/>
    <property type="project" value="TreeGrafter"/>
</dbReference>